<dbReference type="PANTHER" id="PTHR43289">
    <property type="entry name" value="MITOGEN-ACTIVATED PROTEIN KINASE KINASE KINASE 20-RELATED"/>
    <property type="match status" value="1"/>
</dbReference>
<evidence type="ECO:0000256" key="4">
    <source>
        <dbReference type="ARBA" id="ARBA00022840"/>
    </source>
</evidence>
<dbReference type="Pfam" id="PF00069">
    <property type="entry name" value="Pkinase"/>
    <property type="match status" value="1"/>
</dbReference>
<name>A0A2P1PLW1_9GAMM</name>
<keyword evidence="7" id="KW-1133">Transmembrane helix</keyword>
<dbReference type="OrthoDB" id="9801841at2"/>
<dbReference type="InterPro" id="IPR019734">
    <property type="entry name" value="TPR_rpt"/>
</dbReference>
<keyword evidence="7" id="KW-0472">Membrane</keyword>
<sequence length="927" mass="100945">MATEIDLRRARALFDAVLELPPDARTPYLLRECTDPQMLEYIERLLFAHAQQTASGQRLAQSIVNAIHEASATEVTVGDRLGSWRLIGELGSGGMGAVFLAEREDGHFKQRAAVKVLHGIASHEAMTRLADERQILATLNHPNIARLLDGGATPAGRPFLVMEQIEGLTLDRYLNEHAPGLVPRLELFRQICAPVSHAHTKLIVHCDLKPSNILITAESRPVLLDFGIARLLDPLGTSSPEITANLPHTPGYASPELRFGGRIGTGVDVYALGVVLSGMLAAPPDTDLRAIIGKATAEQDADRYASVAELVGDIDHYLSHRPVIARAANPGYRLQKFLRRRWLAVSVMTGILLLSAGFSLQLWRERDRALAAESAALREAETARATTQFLQDVFRGADLDEGGGRQTTALSLVDRGRERIRTALDAEPRVQLRLLGSLADVYDSLGEPAEAETLLGEAIAKARALAPPDPESLAQLLVRHSHLLADRNRHAEGESSAREAVLLAQHLAGAEQATSAMNTEAALTRAKTLPASRLQIDAMSALAEIETGLQHSKSAQGLLDLVLQQRTQLHDPPEGMAMTWYAIAEDQLGAGSLEPALSGFQRVYQTLLASLGPDHPRTLSAQQEMAITLARQEHLTEAESIMREVLARRLALHGPRSAQVATIQTELAFLLNQQGHYLASVRFHEQVLAHDAAVQGEQSPVYARTLNNLAFAYMNMGDAKRSIDAFQRSIAIREATLPAGDLAIARAQNNLARFLLSLGHVDEARPLVNAALQTRQAQLATDNEECIESKLSAQELARRSGDLAKAQALWTEVEPHLGKIHPYTQLEAARARAWLAVAAHEPDAAKRISAYIDGLRATLGEANPAILRGQVAEAEMRLALGERDAALQLARELKARFHALTDAYPPDSLFFARLDTVIKQAQGPEQR</sequence>
<keyword evidence="2 6" id="KW-0547">Nucleotide-binding</keyword>
<feature type="binding site" evidence="6">
    <location>
        <position position="115"/>
    </location>
    <ligand>
        <name>ATP</name>
        <dbReference type="ChEBI" id="CHEBI:30616"/>
    </ligand>
</feature>
<evidence type="ECO:0000313" key="10">
    <source>
        <dbReference type="Proteomes" id="UP000241074"/>
    </source>
</evidence>
<keyword evidence="5" id="KW-0802">TPR repeat</keyword>
<dbReference type="InterPro" id="IPR017441">
    <property type="entry name" value="Protein_kinase_ATP_BS"/>
</dbReference>
<evidence type="ECO:0000256" key="3">
    <source>
        <dbReference type="ARBA" id="ARBA00022777"/>
    </source>
</evidence>
<dbReference type="Pfam" id="PF13374">
    <property type="entry name" value="TPR_10"/>
    <property type="match status" value="2"/>
</dbReference>
<dbReference type="GO" id="GO:0005524">
    <property type="term" value="F:ATP binding"/>
    <property type="evidence" value="ECO:0007669"/>
    <property type="project" value="UniProtKB-UniRule"/>
</dbReference>
<evidence type="ECO:0000256" key="5">
    <source>
        <dbReference type="PROSITE-ProRule" id="PRU00339"/>
    </source>
</evidence>
<dbReference type="Proteomes" id="UP000241074">
    <property type="component" value="Chromosome"/>
</dbReference>
<dbReference type="CDD" id="cd14014">
    <property type="entry name" value="STKc_PknB_like"/>
    <property type="match status" value="1"/>
</dbReference>
<dbReference type="PROSITE" id="PS00107">
    <property type="entry name" value="PROTEIN_KINASE_ATP"/>
    <property type="match status" value="1"/>
</dbReference>
<evidence type="ECO:0000256" key="7">
    <source>
        <dbReference type="SAM" id="Phobius"/>
    </source>
</evidence>
<dbReference type="PROSITE" id="PS50005">
    <property type="entry name" value="TPR"/>
    <property type="match status" value="1"/>
</dbReference>
<feature type="transmembrane region" description="Helical" evidence="7">
    <location>
        <begin position="342"/>
        <end position="363"/>
    </location>
</feature>
<dbReference type="InterPro" id="IPR008271">
    <property type="entry name" value="Ser/Thr_kinase_AS"/>
</dbReference>
<dbReference type="AlphaFoldDB" id="A0A2P1PLW1"/>
<evidence type="ECO:0000259" key="8">
    <source>
        <dbReference type="PROSITE" id="PS50011"/>
    </source>
</evidence>
<reference evidence="9 10" key="2">
    <citation type="submission" date="2018-03" db="EMBL/GenBank/DDBJ databases">
        <authorList>
            <person name="Keele B.F."/>
        </authorList>
    </citation>
    <scope>NUCLEOTIDE SEQUENCE [LARGE SCALE GENOMIC DNA]</scope>
    <source>
        <strain evidence="9 10">D13</strain>
    </source>
</reference>
<dbReference type="EMBL" id="CP027860">
    <property type="protein sequence ID" value="AVP95828.1"/>
    <property type="molecule type" value="Genomic_DNA"/>
</dbReference>
<keyword evidence="4 6" id="KW-0067">ATP-binding</keyword>
<organism evidence="9 10">
    <name type="scientific">Ahniella affigens</name>
    <dbReference type="NCBI Taxonomy" id="2021234"/>
    <lineage>
        <taxon>Bacteria</taxon>
        <taxon>Pseudomonadati</taxon>
        <taxon>Pseudomonadota</taxon>
        <taxon>Gammaproteobacteria</taxon>
        <taxon>Lysobacterales</taxon>
        <taxon>Rhodanobacteraceae</taxon>
        <taxon>Ahniella</taxon>
    </lineage>
</organism>
<evidence type="ECO:0000256" key="1">
    <source>
        <dbReference type="ARBA" id="ARBA00022679"/>
    </source>
</evidence>
<keyword evidence="7" id="KW-0812">Transmembrane</keyword>
<evidence type="ECO:0000256" key="2">
    <source>
        <dbReference type="ARBA" id="ARBA00022741"/>
    </source>
</evidence>
<proteinExistence type="predicted"/>
<dbReference type="SUPFAM" id="SSF56112">
    <property type="entry name" value="Protein kinase-like (PK-like)"/>
    <property type="match status" value="1"/>
</dbReference>
<dbReference type="PROSITE" id="PS50011">
    <property type="entry name" value="PROTEIN_KINASE_DOM"/>
    <property type="match status" value="1"/>
</dbReference>
<evidence type="ECO:0000256" key="6">
    <source>
        <dbReference type="PROSITE-ProRule" id="PRU10141"/>
    </source>
</evidence>
<dbReference type="SMART" id="SM00220">
    <property type="entry name" value="S_TKc"/>
    <property type="match status" value="1"/>
</dbReference>
<protein>
    <recommendedName>
        <fullName evidence="8">Protein kinase domain-containing protein</fullName>
    </recommendedName>
</protein>
<dbReference type="SMART" id="SM00028">
    <property type="entry name" value="TPR"/>
    <property type="match status" value="4"/>
</dbReference>
<gene>
    <name evidence="9" type="ORF">C7S18_00815</name>
</gene>
<reference evidence="9 10" key="1">
    <citation type="submission" date="2018-03" db="EMBL/GenBank/DDBJ databases">
        <title>Ahniella affigens gen. nov., sp. nov., a gammaproteobacterium isolated from sandy soil near a stream.</title>
        <authorList>
            <person name="Ko Y."/>
            <person name="Kim J.-H."/>
        </authorList>
    </citation>
    <scope>NUCLEOTIDE SEQUENCE [LARGE SCALE GENOMIC DNA]</scope>
    <source>
        <strain evidence="9 10">D13</strain>
    </source>
</reference>
<evidence type="ECO:0000313" key="9">
    <source>
        <dbReference type="EMBL" id="AVP95828.1"/>
    </source>
</evidence>
<dbReference type="InterPro" id="IPR011990">
    <property type="entry name" value="TPR-like_helical_dom_sf"/>
</dbReference>
<dbReference type="InterPro" id="IPR000719">
    <property type="entry name" value="Prot_kinase_dom"/>
</dbReference>
<dbReference type="PANTHER" id="PTHR43289:SF34">
    <property type="entry name" value="SERINE_THREONINE-PROTEIN KINASE YBDM-RELATED"/>
    <property type="match status" value="1"/>
</dbReference>
<dbReference type="InterPro" id="IPR011009">
    <property type="entry name" value="Kinase-like_dom_sf"/>
</dbReference>
<keyword evidence="10" id="KW-1185">Reference proteome</keyword>
<feature type="repeat" description="TPR" evidence="5">
    <location>
        <begin position="703"/>
        <end position="736"/>
    </location>
</feature>
<dbReference type="Gene3D" id="1.10.510.10">
    <property type="entry name" value="Transferase(Phosphotransferase) domain 1"/>
    <property type="match status" value="1"/>
</dbReference>
<dbReference type="PROSITE" id="PS00108">
    <property type="entry name" value="PROTEIN_KINASE_ST"/>
    <property type="match status" value="1"/>
</dbReference>
<dbReference type="Pfam" id="PF13424">
    <property type="entry name" value="TPR_12"/>
    <property type="match status" value="2"/>
</dbReference>
<dbReference type="KEGG" id="xba:C7S18_00815"/>
<dbReference type="GO" id="GO:0004674">
    <property type="term" value="F:protein serine/threonine kinase activity"/>
    <property type="evidence" value="ECO:0007669"/>
    <property type="project" value="TreeGrafter"/>
</dbReference>
<feature type="domain" description="Protein kinase" evidence="8">
    <location>
        <begin position="84"/>
        <end position="338"/>
    </location>
</feature>
<accession>A0A2P1PLW1</accession>
<dbReference type="Gene3D" id="1.25.40.10">
    <property type="entry name" value="Tetratricopeptide repeat domain"/>
    <property type="match status" value="2"/>
</dbReference>
<keyword evidence="1" id="KW-0808">Transferase</keyword>
<dbReference type="RefSeq" id="WP_106889757.1">
    <property type="nucleotide sequence ID" value="NZ_CP027860.1"/>
</dbReference>
<keyword evidence="3" id="KW-0418">Kinase</keyword>
<dbReference type="SUPFAM" id="SSF48452">
    <property type="entry name" value="TPR-like"/>
    <property type="match status" value="2"/>
</dbReference>